<sequence length="268" mass="30121">MILPSQAHRLPLFSRARLKRLALLGLVLASVPLAACEKTLRWDDDPPFSMQLPDGSVGGLYVDLNREVLERLGCEVRMVKLPWARALKELELGRLDVLPGAFRKPEREAYAWFSGTVLPPSRNILFVRRGWPQLGSLQQLSDLPGSDFRLGAQIDVSYGEPYRQLMADPDYAARVFFNPSRGNLWQMVDKGRIDGIIADEHSGRYELQQLGLAGRIEPTGVVVSAESAEVAFSKRTQDQDFVRRYAQTLKALVDAGEDRRILQQYVGN</sequence>
<organism evidence="4 5">
    <name type="scientific">Pseudomonas nitroreducens</name>
    <dbReference type="NCBI Taxonomy" id="46680"/>
    <lineage>
        <taxon>Bacteria</taxon>
        <taxon>Pseudomonadati</taxon>
        <taxon>Pseudomonadota</taxon>
        <taxon>Gammaproteobacteria</taxon>
        <taxon>Pseudomonadales</taxon>
        <taxon>Pseudomonadaceae</taxon>
        <taxon>Pseudomonas</taxon>
    </lineage>
</organism>
<evidence type="ECO:0000313" key="4">
    <source>
        <dbReference type="EMBL" id="OWP51150.1"/>
    </source>
</evidence>
<evidence type="ECO:0000259" key="3">
    <source>
        <dbReference type="SMART" id="SM00062"/>
    </source>
</evidence>
<dbReference type="PANTHER" id="PTHR35936">
    <property type="entry name" value="MEMBRANE-BOUND LYTIC MUREIN TRANSGLYCOSYLASE F"/>
    <property type="match status" value="1"/>
</dbReference>
<dbReference type="RefSeq" id="WP_088417318.1">
    <property type="nucleotide sequence ID" value="NZ_NJBA01000003.1"/>
</dbReference>
<dbReference type="EMBL" id="NJBA01000003">
    <property type="protein sequence ID" value="OWP51150.1"/>
    <property type="molecule type" value="Genomic_DNA"/>
</dbReference>
<dbReference type="SUPFAM" id="SSF53850">
    <property type="entry name" value="Periplasmic binding protein-like II"/>
    <property type="match status" value="1"/>
</dbReference>
<dbReference type="Proteomes" id="UP000198145">
    <property type="component" value="Unassembled WGS sequence"/>
</dbReference>
<keyword evidence="2" id="KW-0732">Signal</keyword>
<evidence type="ECO:0000256" key="1">
    <source>
        <dbReference type="ARBA" id="ARBA00010333"/>
    </source>
</evidence>
<dbReference type="PANTHER" id="PTHR35936:SF25">
    <property type="entry name" value="ABC TRANSPORTER SUBSTRATE-BINDING PROTEIN"/>
    <property type="match status" value="1"/>
</dbReference>
<evidence type="ECO:0000256" key="2">
    <source>
        <dbReference type="ARBA" id="ARBA00022729"/>
    </source>
</evidence>
<comment type="caution">
    <text evidence="4">The sequence shown here is derived from an EMBL/GenBank/DDBJ whole genome shotgun (WGS) entry which is preliminary data.</text>
</comment>
<gene>
    <name evidence="4" type="ORF">CEG18_09785</name>
</gene>
<accession>A0A246FCI1</accession>
<dbReference type="Gene3D" id="3.40.190.10">
    <property type="entry name" value="Periplasmic binding protein-like II"/>
    <property type="match status" value="2"/>
</dbReference>
<reference evidence="4 5" key="1">
    <citation type="submission" date="2017-06" db="EMBL/GenBank/DDBJ databases">
        <title>Draft genome of Pseudomonas nitroreducens DF05.</title>
        <authorList>
            <person name="Iyer R."/>
        </authorList>
    </citation>
    <scope>NUCLEOTIDE SEQUENCE [LARGE SCALE GENOMIC DNA]</scope>
    <source>
        <strain evidence="4 5">DF05</strain>
    </source>
</reference>
<dbReference type="SMART" id="SM00062">
    <property type="entry name" value="PBPb"/>
    <property type="match status" value="1"/>
</dbReference>
<dbReference type="InterPro" id="IPR001638">
    <property type="entry name" value="Solute-binding_3/MltF_N"/>
</dbReference>
<protein>
    <submittedName>
        <fullName evidence="4">ABC transporter substrate-binding protein</fullName>
    </submittedName>
</protein>
<dbReference type="AlphaFoldDB" id="A0A246FCI1"/>
<proteinExistence type="inferred from homology"/>
<dbReference type="STRING" id="46680.GCA_000807755_00210"/>
<name>A0A246FCI1_PSENT</name>
<feature type="domain" description="Solute-binding protein family 3/N-terminal" evidence="3">
    <location>
        <begin position="39"/>
        <end position="268"/>
    </location>
</feature>
<dbReference type="eggNOG" id="COG0834">
    <property type="taxonomic scope" value="Bacteria"/>
</dbReference>
<evidence type="ECO:0000313" key="5">
    <source>
        <dbReference type="Proteomes" id="UP000198145"/>
    </source>
</evidence>
<comment type="similarity">
    <text evidence="1">Belongs to the bacterial solute-binding protein 3 family.</text>
</comment>
<dbReference type="Pfam" id="PF00497">
    <property type="entry name" value="SBP_bac_3"/>
    <property type="match status" value="1"/>
</dbReference>